<feature type="region of interest" description="Disordered" evidence="1">
    <location>
        <begin position="89"/>
        <end position="128"/>
    </location>
</feature>
<feature type="domain" description="Calcineurin-like phosphoesterase" evidence="3">
    <location>
        <begin position="180"/>
        <end position="261"/>
    </location>
</feature>
<dbReference type="Gene3D" id="3.60.21.10">
    <property type="match status" value="2"/>
</dbReference>
<dbReference type="SUPFAM" id="SSF56300">
    <property type="entry name" value="Metallo-dependent phosphatases"/>
    <property type="match status" value="2"/>
</dbReference>
<protein>
    <submittedName>
        <fullName evidence="4">BQ2448_7784 protein</fullName>
    </submittedName>
</protein>
<evidence type="ECO:0000313" key="4">
    <source>
        <dbReference type="EMBL" id="SCV74755.1"/>
    </source>
</evidence>
<accession>A0A238FNJ7</accession>
<dbReference type="EMBL" id="FMSP01000023">
    <property type="protein sequence ID" value="SCV74755.1"/>
    <property type="molecule type" value="Genomic_DNA"/>
</dbReference>
<feature type="region of interest" description="Disordered" evidence="1">
    <location>
        <begin position="306"/>
        <end position="369"/>
    </location>
</feature>
<keyword evidence="5" id="KW-1185">Reference proteome</keyword>
<dbReference type="InterPro" id="IPR050126">
    <property type="entry name" value="Ap4A_hydrolase"/>
</dbReference>
<feature type="compositionally biased region" description="Basic and acidic residues" evidence="1">
    <location>
        <begin position="312"/>
        <end position="321"/>
    </location>
</feature>
<feature type="compositionally biased region" description="Acidic residues" evidence="1">
    <location>
        <begin position="558"/>
        <end position="567"/>
    </location>
</feature>
<feature type="compositionally biased region" description="Acidic residues" evidence="1">
    <location>
        <begin position="322"/>
        <end position="344"/>
    </location>
</feature>
<sequence>MPRPNTDYRDDDDDAQESTATPLLLLPSLIPPPSSPRAMRRTLSTAIIILFFSVMLYEAVLAPSEIDEEQMKGVGWTNYESVYVGSQALPNSDTSSGSHASAKTSAGREEEDEQVKATSKANEQTEQSVGTFSQLKFNTVETMRKQGQLSSYTWHQLINDWDTSVANAKTKALPTTGPGRLIIVGDIHGTHRSLKALLISLSYTSTVDTLLHVGDIVSKAPLASSLATVQYLRQHQVRGVRGNHDQGVIEWRNWMESYGPLVQDTEGEVNSIADKTVTPVAKLGHGIGPDEDKRLERGTRERRRRGWFGFDSSKEDEKDAAEAEEETAEEKEEDQVADLEEQEAEALSGTGSTSTSNAESTTPLTAPTRLVSSGDLLGHDYKWLNLTHKQVEKELGVVVPVGWEWGGQWFEIARHLPKDDFEYLRDLPLTLRLEGLDVLLVHAGLVPAQSPQSSLSTYSISKAPASSLSSQSDLSFKPLSSIPDGSIPSILKVEQNTLPFTLLNLRTLQLPQRGKGDYDVRKGKKHGTPWPEVWNEVMTTCAASSGSSSAASARKGNEDDDKGEDASNDVNGCEPLQVIYGHWAGRGLDVQNYSIGLDSGCVYGKRLSALVLPLSGVGSAGQSKEGKKMEKWRVTSEGFDSGAQVGSGNEEKTKTGPEVGARRSRKLENGFDSCVQDACRKTLEARQGKRPVITAVEKGAEGTSEATADSDDGTEGATSSDIDEDDEEGAKVQAEQVGFFGQRRAKVVSVSCAKETESF</sequence>
<feature type="compositionally biased region" description="Polar residues" evidence="1">
    <location>
        <begin position="89"/>
        <end position="104"/>
    </location>
</feature>
<dbReference type="OrthoDB" id="10267127at2759"/>
<keyword evidence="2" id="KW-0812">Transmembrane</keyword>
<dbReference type="PANTHER" id="PTHR42850:SF4">
    <property type="entry name" value="ZINC-DEPENDENT ENDOPOLYPHOSPHATASE"/>
    <property type="match status" value="1"/>
</dbReference>
<feature type="region of interest" description="Disordered" evidence="1">
    <location>
        <begin position="616"/>
        <end position="660"/>
    </location>
</feature>
<organism evidence="4 5">
    <name type="scientific">Microbotryum intermedium</name>
    <dbReference type="NCBI Taxonomy" id="269621"/>
    <lineage>
        <taxon>Eukaryota</taxon>
        <taxon>Fungi</taxon>
        <taxon>Dikarya</taxon>
        <taxon>Basidiomycota</taxon>
        <taxon>Pucciniomycotina</taxon>
        <taxon>Microbotryomycetes</taxon>
        <taxon>Microbotryales</taxon>
        <taxon>Microbotryaceae</taxon>
        <taxon>Microbotryum</taxon>
    </lineage>
</organism>
<keyword evidence="2" id="KW-0472">Membrane</keyword>
<feature type="compositionally biased region" description="Polar residues" evidence="1">
    <location>
        <begin position="349"/>
        <end position="365"/>
    </location>
</feature>
<name>A0A238FNJ7_9BASI</name>
<feature type="region of interest" description="Disordered" evidence="1">
    <location>
        <begin position="545"/>
        <end position="570"/>
    </location>
</feature>
<reference evidence="5" key="1">
    <citation type="submission" date="2016-09" db="EMBL/GenBank/DDBJ databases">
        <authorList>
            <person name="Jeantristanb JTB J.-T."/>
            <person name="Ricardo R."/>
        </authorList>
    </citation>
    <scope>NUCLEOTIDE SEQUENCE [LARGE SCALE GENOMIC DNA]</scope>
</reference>
<proteinExistence type="predicted"/>
<dbReference type="GO" id="GO:0000298">
    <property type="term" value="F:endopolyphosphatase activity"/>
    <property type="evidence" value="ECO:0007669"/>
    <property type="project" value="TreeGrafter"/>
</dbReference>
<keyword evidence="2" id="KW-1133">Transmembrane helix</keyword>
<dbReference type="Proteomes" id="UP000198372">
    <property type="component" value="Unassembled WGS sequence"/>
</dbReference>
<dbReference type="GO" id="GO:0005737">
    <property type="term" value="C:cytoplasm"/>
    <property type="evidence" value="ECO:0007669"/>
    <property type="project" value="TreeGrafter"/>
</dbReference>
<evidence type="ECO:0000259" key="3">
    <source>
        <dbReference type="Pfam" id="PF00149"/>
    </source>
</evidence>
<dbReference type="Pfam" id="PF00149">
    <property type="entry name" value="Metallophos"/>
    <property type="match status" value="1"/>
</dbReference>
<evidence type="ECO:0000313" key="5">
    <source>
        <dbReference type="Proteomes" id="UP000198372"/>
    </source>
</evidence>
<gene>
    <name evidence="4" type="ORF">BQ2448_7784</name>
</gene>
<feature type="region of interest" description="Disordered" evidence="1">
    <location>
        <begin position="690"/>
        <end position="732"/>
    </location>
</feature>
<dbReference type="InterPro" id="IPR004843">
    <property type="entry name" value="Calcineurin-like_PHP"/>
</dbReference>
<feature type="region of interest" description="Disordered" evidence="1">
    <location>
        <begin position="1"/>
        <end position="37"/>
    </location>
</feature>
<dbReference type="GO" id="GO:0006798">
    <property type="term" value="P:polyphosphate catabolic process"/>
    <property type="evidence" value="ECO:0007669"/>
    <property type="project" value="TreeGrafter"/>
</dbReference>
<dbReference type="GO" id="GO:0016791">
    <property type="term" value="F:phosphatase activity"/>
    <property type="evidence" value="ECO:0007669"/>
    <property type="project" value="TreeGrafter"/>
</dbReference>
<dbReference type="AlphaFoldDB" id="A0A238FNJ7"/>
<dbReference type="InterPro" id="IPR029052">
    <property type="entry name" value="Metallo-depent_PP-like"/>
</dbReference>
<evidence type="ECO:0000256" key="1">
    <source>
        <dbReference type="SAM" id="MobiDB-lite"/>
    </source>
</evidence>
<feature type="transmembrane region" description="Helical" evidence="2">
    <location>
        <begin position="43"/>
        <end position="62"/>
    </location>
</feature>
<dbReference type="PANTHER" id="PTHR42850">
    <property type="entry name" value="METALLOPHOSPHOESTERASE"/>
    <property type="match status" value="1"/>
</dbReference>
<dbReference type="STRING" id="269621.A0A238FNJ7"/>
<evidence type="ECO:0000256" key="2">
    <source>
        <dbReference type="SAM" id="Phobius"/>
    </source>
</evidence>
<feature type="compositionally biased region" description="Basic and acidic residues" evidence="1">
    <location>
        <begin position="624"/>
        <end position="634"/>
    </location>
</feature>
<feature type="compositionally biased region" description="Polar residues" evidence="1">
    <location>
        <begin position="116"/>
        <end position="128"/>
    </location>
</feature>